<comment type="similarity">
    <text evidence="5">Belongs to the SAT4 family.</text>
</comment>
<organism evidence="8 9">
    <name type="scientific">Extremus antarcticus</name>
    <dbReference type="NCBI Taxonomy" id="702011"/>
    <lineage>
        <taxon>Eukaryota</taxon>
        <taxon>Fungi</taxon>
        <taxon>Dikarya</taxon>
        <taxon>Ascomycota</taxon>
        <taxon>Pezizomycotina</taxon>
        <taxon>Dothideomycetes</taxon>
        <taxon>Dothideomycetidae</taxon>
        <taxon>Mycosphaerellales</taxon>
        <taxon>Extremaceae</taxon>
        <taxon>Extremus</taxon>
    </lineage>
</organism>
<evidence type="ECO:0000313" key="8">
    <source>
        <dbReference type="EMBL" id="KAK3045655.1"/>
    </source>
</evidence>
<evidence type="ECO:0000256" key="5">
    <source>
        <dbReference type="ARBA" id="ARBA00038359"/>
    </source>
</evidence>
<evidence type="ECO:0000256" key="3">
    <source>
        <dbReference type="ARBA" id="ARBA00022989"/>
    </source>
</evidence>
<feature type="transmembrane region" description="Helical" evidence="6">
    <location>
        <begin position="55"/>
        <end position="73"/>
    </location>
</feature>
<dbReference type="InterPro" id="IPR049326">
    <property type="entry name" value="Rhodopsin_dom_fungi"/>
</dbReference>
<evidence type="ECO:0000313" key="9">
    <source>
        <dbReference type="Proteomes" id="UP001271007"/>
    </source>
</evidence>
<dbReference type="AlphaFoldDB" id="A0AAJ0G3L7"/>
<keyword evidence="3 6" id="KW-1133">Transmembrane helix</keyword>
<dbReference type="PANTHER" id="PTHR33048:SF160">
    <property type="entry name" value="SAT4 FAMILY MEMBRANE PROTEIN"/>
    <property type="match status" value="1"/>
</dbReference>
<feature type="transmembrane region" description="Helical" evidence="6">
    <location>
        <begin position="204"/>
        <end position="224"/>
    </location>
</feature>
<keyword evidence="2 6" id="KW-0812">Transmembrane</keyword>
<feature type="transmembrane region" description="Helical" evidence="6">
    <location>
        <begin position="236"/>
        <end position="257"/>
    </location>
</feature>
<evidence type="ECO:0000256" key="4">
    <source>
        <dbReference type="ARBA" id="ARBA00023136"/>
    </source>
</evidence>
<keyword evidence="4 6" id="KW-0472">Membrane</keyword>
<sequence length="389" mass="43559">MQHAAGICINANLNADVLQCMSGTCIIKETLTSLKYSADESGAPIRDNGPLTRTVSWSFFGLALLAIALRFVARSSWSGGPGHGWDDWTMLVVLAFLIGMEIGLGRDIWMLVPGWHDVTSINKLFWISEMCYTVVVNFMKISILLFYLRIFPSTVTKWFRIVCFVIIGACAANTVALVVSIAFEYIHKMERRSRGEYINVRTQVLFLATINITLDLVVCVLPIPKIWMLKMSTSKRIGACFIFLMGLFVTVVSIIRLPKLAQYIRSSNPTENFVPIVIWSQAEVNLGVVCSCMPSPARLIRQFWNATIGTLVTRVSEITSGRSPEKPIDGQIEVNGEAFIVPINSYTKTKETSVFSRKIDSTDWLELMGKYSSNSTMEDGTTHKYSTEW</sequence>
<feature type="domain" description="Rhodopsin" evidence="7">
    <location>
        <begin position="69"/>
        <end position="301"/>
    </location>
</feature>
<feature type="transmembrane region" description="Helical" evidence="6">
    <location>
        <begin position="158"/>
        <end position="183"/>
    </location>
</feature>
<feature type="transmembrane region" description="Helical" evidence="6">
    <location>
        <begin position="124"/>
        <end position="146"/>
    </location>
</feature>
<dbReference type="PANTHER" id="PTHR33048">
    <property type="entry name" value="PTH11-LIKE INTEGRAL MEMBRANE PROTEIN (AFU_ORTHOLOGUE AFUA_5G11245)"/>
    <property type="match status" value="1"/>
</dbReference>
<dbReference type="EMBL" id="JAWDJX010000177">
    <property type="protein sequence ID" value="KAK3045655.1"/>
    <property type="molecule type" value="Genomic_DNA"/>
</dbReference>
<dbReference type="GO" id="GO:0016020">
    <property type="term" value="C:membrane"/>
    <property type="evidence" value="ECO:0007669"/>
    <property type="project" value="UniProtKB-SubCell"/>
</dbReference>
<keyword evidence="9" id="KW-1185">Reference proteome</keyword>
<dbReference type="Proteomes" id="UP001271007">
    <property type="component" value="Unassembled WGS sequence"/>
</dbReference>
<dbReference type="Pfam" id="PF20684">
    <property type="entry name" value="Fung_rhodopsin"/>
    <property type="match status" value="1"/>
</dbReference>
<evidence type="ECO:0000259" key="7">
    <source>
        <dbReference type="Pfam" id="PF20684"/>
    </source>
</evidence>
<protein>
    <recommendedName>
        <fullName evidence="7">Rhodopsin domain-containing protein</fullName>
    </recommendedName>
</protein>
<evidence type="ECO:0000256" key="6">
    <source>
        <dbReference type="SAM" id="Phobius"/>
    </source>
</evidence>
<comment type="subcellular location">
    <subcellularLocation>
        <location evidence="1">Membrane</location>
        <topology evidence="1">Multi-pass membrane protein</topology>
    </subcellularLocation>
</comment>
<name>A0AAJ0G3L7_9PEZI</name>
<gene>
    <name evidence="8" type="ORF">LTR09_012787</name>
</gene>
<comment type="caution">
    <text evidence="8">The sequence shown here is derived from an EMBL/GenBank/DDBJ whole genome shotgun (WGS) entry which is preliminary data.</text>
</comment>
<evidence type="ECO:0000256" key="2">
    <source>
        <dbReference type="ARBA" id="ARBA00022692"/>
    </source>
</evidence>
<reference evidence="8" key="1">
    <citation type="submission" date="2023-04" db="EMBL/GenBank/DDBJ databases">
        <title>Black Yeasts Isolated from many extreme environments.</title>
        <authorList>
            <person name="Coleine C."/>
            <person name="Stajich J.E."/>
            <person name="Selbmann L."/>
        </authorList>
    </citation>
    <scope>NUCLEOTIDE SEQUENCE</scope>
    <source>
        <strain evidence="8">CCFEE 5312</strain>
    </source>
</reference>
<dbReference type="InterPro" id="IPR052337">
    <property type="entry name" value="SAT4-like"/>
</dbReference>
<evidence type="ECO:0000256" key="1">
    <source>
        <dbReference type="ARBA" id="ARBA00004141"/>
    </source>
</evidence>
<accession>A0AAJ0G3L7</accession>
<feature type="transmembrane region" description="Helical" evidence="6">
    <location>
        <begin position="88"/>
        <end position="112"/>
    </location>
</feature>
<proteinExistence type="inferred from homology"/>